<sequence length="76" mass="8398">MKMELNVVHETYADSKAGLSHNDGAASKTILPNIFNLAQLNRIDVYGNPNDELKKVLAGLSSQTFNLFTGFSRKNE</sequence>
<evidence type="ECO:0000313" key="2">
    <source>
        <dbReference type="Proteomes" id="UP000315289"/>
    </source>
</evidence>
<evidence type="ECO:0000313" key="1">
    <source>
        <dbReference type="EMBL" id="TVP40189.1"/>
    </source>
</evidence>
<reference evidence="1 2" key="1">
    <citation type="journal article" date="2019" name="Front. Microbiol.">
        <title>Ammonia Oxidation by the Arctic Terrestrial Thaumarchaeote Candidatus Nitrosocosmicus arcticus Is Stimulated by Increasing Temperatures.</title>
        <authorList>
            <person name="Alves R.J.E."/>
            <person name="Kerou M."/>
            <person name="Zappe A."/>
            <person name="Bittner R."/>
            <person name="Abby S.S."/>
            <person name="Schmidt H.A."/>
            <person name="Pfeifer K."/>
            <person name="Schleper C."/>
        </authorList>
    </citation>
    <scope>NUCLEOTIDE SEQUENCE [LARGE SCALE GENOMIC DNA]</scope>
    <source>
        <strain evidence="1 2">Kfb</strain>
    </source>
</reference>
<keyword evidence="2" id="KW-1185">Reference proteome</keyword>
<protein>
    <submittedName>
        <fullName evidence="1">Uncharacterized protein</fullName>
    </submittedName>
</protein>
<comment type="caution">
    <text evidence="1">The sequence shown here is derived from an EMBL/GenBank/DDBJ whole genome shotgun (WGS) entry which is preliminary data.</text>
</comment>
<name>A0A557SUB3_9ARCH</name>
<dbReference type="OrthoDB" id="10504at2157"/>
<proteinExistence type="predicted"/>
<dbReference type="EMBL" id="VOAH01000009">
    <property type="protein sequence ID" value="TVP40189.1"/>
    <property type="molecule type" value="Genomic_DNA"/>
</dbReference>
<gene>
    <name evidence="1" type="ORF">NARC_90095</name>
</gene>
<dbReference type="RefSeq" id="WP_144731945.1">
    <property type="nucleotide sequence ID" value="NZ_ML675585.1"/>
</dbReference>
<dbReference type="AlphaFoldDB" id="A0A557SUB3"/>
<organism evidence="1 2">
    <name type="scientific">Candidatus Nitrosocosmicus arcticus</name>
    <dbReference type="NCBI Taxonomy" id="2035267"/>
    <lineage>
        <taxon>Archaea</taxon>
        <taxon>Nitrososphaerota</taxon>
        <taxon>Nitrososphaeria</taxon>
        <taxon>Nitrososphaerales</taxon>
        <taxon>Nitrososphaeraceae</taxon>
        <taxon>Candidatus Nitrosocosmicus</taxon>
    </lineage>
</organism>
<dbReference type="Proteomes" id="UP000315289">
    <property type="component" value="Unassembled WGS sequence"/>
</dbReference>
<accession>A0A557SUB3</accession>